<reference evidence="2" key="1">
    <citation type="journal article" date="2016" name="Front. Microbiol.">
        <title>Molecular Keys to the Janthinobacterium and Duganella spp. Interaction with the Plant Pathogen Fusarium graminearum.</title>
        <authorList>
            <person name="Haack F.S."/>
            <person name="Poehlein A."/>
            <person name="Kroger C."/>
            <person name="Voigt C.A."/>
            <person name="Piepenbring M."/>
            <person name="Bode H.B."/>
            <person name="Daniel R."/>
            <person name="Schafer W."/>
            <person name="Streit W.R."/>
        </authorList>
    </citation>
    <scope>NUCLEOTIDE SEQUENCE [LARGE SCALE GENOMIC DNA]</scope>
    <source>
        <strain evidence="2">T54</strain>
    </source>
</reference>
<sequence>MQSNISFDFGGGTVLNVPQSSTAVGVGYDPGAWFVQAEYTGVKLPGITPSGWGAYVIGGYRIGNFTPYLIHAKSWTANVRGLSTFDQRTTSLGLRWDAMKNIAVKMQVDQIKPDSDSNGYFINVRPGLSGSNVRLVSLAVDFVF</sequence>
<dbReference type="InterPro" id="IPR023614">
    <property type="entry name" value="Porin_dom_sf"/>
</dbReference>
<keyword evidence="2" id="KW-1185">Reference proteome</keyword>
<evidence type="ECO:0000313" key="1">
    <source>
        <dbReference type="EMBL" id="OFA03473.1"/>
    </source>
</evidence>
<dbReference type="Gene3D" id="2.40.160.10">
    <property type="entry name" value="Porin"/>
    <property type="match status" value="1"/>
</dbReference>
<dbReference type="RefSeq" id="WP_084640634.1">
    <property type="nucleotide sequence ID" value="NZ_LROM01000072.1"/>
</dbReference>
<dbReference type="Proteomes" id="UP000175989">
    <property type="component" value="Unassembled WGS sequence"/>
</dbReference>
<dbReference type="EMBL" id="LROM01000072">
    <property type="protein sequence ID" value="OFA03473.1"/>
    <property type="molecule type" value="Genomic_DNA"/>
</dbReference>
<comment type="caution">
    <text evidence="1">The sequence shown here is derived from an EMBL/GenBank/DDBJ whole genome shotgun (WGS) entry which is preliminary data.</text>
</comment>
<evidence type="ECO:0008006" key="3">
    <source>
        <dbReference type="Google" id="ProtNLM"/>
    </source>
</evidence>
<protein>
    <recommendedName>
        <fullName evidence="3">Porin domain-containing protein</fullName>
    </recommendedName>
</protein>
<evidence type="ECO:0000313" key="2">
    <source>
        <dbReference type="Proteomes" id="UP000175989"/>
    </source>
</evidence>
<proteinExistence type="predicted"/>
<name>A0A1E7WUU6_9BURK</name>
<dbReference type="SUPFAM" id="SSF56935">
    <property type="entry name" value="Porins"/>
    <property type="match status" value="1"/>
</dbReference>
<dbReference type="AlphaFoldDB" id="A0A1E7WUU6"/>
<accession>A0A1E7WUU6</accession>
<gene>
    <name evidence="1" type="ORF">DUPY_18550</name>
</gene>
<organism evidence="1 2">
    <name type="scientific">Duganella phyllosphaerae</name>
    <dbReference type="NCBI Taxonomy" id="762836"/>
    <lineage>
        <taxon>Bacteria</taxon>
        <taxon>Pseudomonadati</taxon>
        <taxon>Pseudomonadota</taxon>
        <taxon>Betaproteobacteria</taxon>
        <taxon>Burkholderiales</taxon>
        <taxon>Oxalobacteraceae</taxon>
        <taxon>Telluria group</taxon>
        <taxon>Duganella</taxon>
    </lineage>
</organism>
<dbReference type="OrthoDB" id="197869at2"/>